<sequence>MTVGVRDGIGCYPDKLPAEKQTAKVVPDDFQHELATCFNVKNRGLIVITSCSHRGVVNSVRRAVEVSGIDRVHAVIGGFHLAPQKADYVRETVAALKEINPDVVIPMHCTGETFIEVTQKECPRNSFDLMRAVGTSWNLAPRALYSDAFCVLAVRLGSIACEALRVWPASTPARSGLERRGESAVCCWRLPTGTRSRKRGLHQMRGLSFGCHRPMRVVQRNLSAAATSVGLEVVIPVWIIRARRPILPVCRPPTS</sequence>
<dbReference type="InterPro" id="IPR036866">
    <property type="entry name" value="RibonucZ/Hydroxyglut_hydro"/>
</dbReference>
<accession>A0A7Z7I2B1</accession>
<keyword evidence="2" id="KW-1185">Reference proteome</keyword>
<organism evidence="1 2">
    <name type="scientific">Caballeronia arationis</name>
    <dbReference type="NCBI Taxonomy" id="1777142"/>
    <lineage>
        <taxon>Bacteria</taxon>
        <taxon>Pseudomonadati</taxon>
        <taxon>Pseudomonadota</taxon>
        <taxon>Betaproteobacteria</taxon>
        <taxon>Burkholderiales</taxon>
        <taxon>Burkholderiaceae</taxon>
        <taxon>Caballeronia</taxon>
    </lineage>
</organism>
<dbReference type="Proteomes" id="UP000219522">
    <property type="component" value="Unassembled WGS sequence"/>
</dbReference>
<name>A0A7Z7I2B1_9BURK</name>
<evidence type="ECO:0000313" key="1">
    <source>
        <dbReference type="EMBL" id="SOE55119.1"/>
    </source>
</evidence>
<reference evidence="1 2" key="1">
    <citation type="submission" date="2017-09" db="EMBL/GenBank/DDBJ databases">
        <authorList>
            <person name="Varghese N."/>
            <person name="Submissions S."/>
        </authorList>
    </citation>
    <scope>NUCLEOTIDE SEQUENCE [LARGE SCALE GENOMIC DNA]</scope>
    <source>
        <strain evidence="1 2">OK806</strain>
    </source>
</reference>
<comment type="caution">
    <text evidence="1">The sequence shown here is derived from an EMBL/GenBank/DDBJ whole genome shotgun (WGS) entry which is preliminary data.</text>
</comment>
<dbReference type="AlphaFoldDB" id="A0A7Z7I2B1"/>
<dbReference type="SUPFAM" id="SSF56281">
    <property type="entry name" value="Metallo-hydrolase/oxidoreductase"/>
    <property type="match status" value="1"/>
</dbReference>
<evidence type="ECO:0008006" key="3">
    <source>
        <dbReference type="Google" id="ProtNLM"/>
    </source>
</evidence>
<dbReference type="InterPro" id="IPR052926">
    <property type="entry name" value="Metallo-beta-lactamase_dom"/>
</dbReference>
<evidence type="ECO:0000313" key="2">
    <source>
        <dbReference type="Proteomes" id="UP000219522"/>
    </source>
</evidence>
<dbReference type="PANTHER" id="PTHR13754">
    <property type="entry name" value="METALLO-BETA-LACTAMASE SUPERFAMILY PROTEIN"/>
    <property type="match status" value="1"/>
</dbReference>
<dbReference type="CDD" id="cd07713">
    <property type="entry name" value="DHPS-like_MBL-fold"/>
    <property type="match status" value="1"/>
</dbReference>
<protein>
    <recommendedName>
        <fullName evidence="3">Beta-lactamase domain-containing protein</fullName>
    </recommendedName>
</protein>
<proteinExistence type="predicted"/>
<dbReference type="InterPro" id="IPR041712">
    <property type="entry name" value="DHPS-like_MBL-fold"/>
</dbReference>
<dbReference type="Gene3D" id="3.60.15.10">
    <property type="entry name" value="Ribonuclease Z/Hydroxyacylglutathione hydrolase-like"/>
    <property type="match status" value="1"/>
</dbReference>
<dbReference type="EMBL" id="OCSU01000001">
    <property type="protein sequence ID" value="SOE55119.1"/>
    <property type="molecule type" value="Genomic_DNA"/>
</dbReference>
<dbReference type="GO" id="GO:0016740">
    <property type="term" value="F:transferase activity"/>
    <property type="evidence" value="ECO:0007669"/>
    <property type="project" value="TreeGrafter"/>
</dbReference>
<dbReference type="PANTHER" id="PTHR13754:SF13">
    <property type="entry name" value="METALLO-BETA-LACTAMASE SUPERFAMILY PROTEIN (AFU_ORTHOLOGUE AFUA_3G07630)"/>
    <property type="match status" value="1"/>
</dbReference>
<gene>
    <name evidence="1" type="ORF">SAMN05446927_0959</name>
</gene>